<evidence type="ECO:0000256" key="1">
    <source>
        <dbReference type="SAM" id="Coils"/>
    </source>
</evidence>
<keyword evidence="4" id="KW-1185">Reference proteome</keyword>
<feature type="compositionally biased region" description="Low complexity" evidence="2">
    <location>
        <begin position="135"/>
        <end position="158"/>
    </location>
</feature>
<accession>A0A8J1TZZ9</accession>
<name>A0A8J1TZZ9_OWEFU</name>
<keyword evidence="1" id="KW-0175">Coiled coil</keyword>
<dbReference type="AlphaFoldDB" id="A0A8J1TZZ9"/>
<feature type="coiled-coil region" evidence="1">
    <location>
        <begin position="65"/>
        <end position="99"/>
    </location>
</feature>
<evidence type="ECO:0000256" key="2">
    <source>
        <dbReference type="SAM" id="MobiDB-lite"/>
    </source>
</evidence>
<evidence type="ECO:0000313" key="3">
    <source>
        <dbReference type="EMBL" id="CAH1786043.1"/>
    </source>
</evidence>
<gene>
    <name evidence="3" type="ORF">OFUS_LOCUS12010</name>
</gene>
<proteinExistence type="predicted"/>
<comment type="caution">
    <text evidence="3">The sequence shown here is derived from an EMBL/GenBank/DDBJ whole genome shotgun (WGS) entry which is preliminary data.</text>
</comment>
<reference evidence="3" key="1">
    <citation type="submission" date="2022-03" db="EMBL/GenBank/DDBJ databases">
        <authorList>
            <person name="Martin C."/>
        </authorList>
    </citation>
    <scope>NUCLEOTIDE SEQUENCE</scope>
</reference>
<feature type="region of interest" description="Disordered" evidence="2">
    <location>
        <begin position="132"/>
        <end position="165"/>
    </location>
</feature>
<sequence>MATILSNQSVIHFEKRHGIQQESKTAKPTGGLIDQRLLNKHQKDAPTIKQSRNTKSNFSDLRKRTDNLSKQMKTFNSALDELQDNLEDTSEHIEHWQGIFTYSAGREYVTETSEYYADLAREERRRRNRMEVIRKSTAASSRSRGRSSRSTTFTCSTDSDSEDETLKARKITKKVKSKPGQSVADSRTGLKLPRVHSKVSFQHYPKPRPHSSGPVHLDKIRTINNRLTRPTATSANARIITTDGTDIHGYNKVTCPALGYAMSGTMVGSIDKLAPGRFRGMQKLSVKGVDSVVQRLSNVDPGQVPDSNRTICPRVKAIAGPLNSYAWAGTDRDRTSVRFTKNIRTNIYR</sequence>
<dbReference type="EMBL" id="CAIIXF020000006">
    <property type="protein sequence ID" value="CAH1786043.1"/>
    <property type="molecule type" value="Genomic_DNA"/>
</dbReference>
<dbReference type="Proteomes" id="UP000749559">
    <property type="component" value="Unassembled WGS sequence"/>
</dbReference>
<protein>
    <submittedName>
        <fullName evidence="3">Uncharacterized protein</fullName>
    </submittedName>
</protein>
<evidence type="ECO:0000313" key="4">
    <source>
        <dbReference type="Proteomes" id="UP000749559"/>
    </source>
</evidence>
<organism evidence="3 4">
    <name type="scientific">Owenia fusiformis</name>
    <name type="common">Polychaete worm</name>
    <dbReference type="NCBI Taxonomy" id="6347"/>
    <lineage>
        <taxon>Eukaryota</taxon>
        <taxon>Metazoa</taxon>
        <taxon>Spiralia</taxon>
        <taxon>Lophotrochozoa</taxon>
        <taxon>Annelida</taxon>
        <taxon>Polychaeta</taxon>
        <taxon>Sedentaria</taxon>
        <taxon>Canalipalpata</taxon>
        <taxon>Sabellida</taxon>
        <taxon>Oweniida</taxon>
        <taxon>Oweniidae</taxon>
        <taxon>Owenia</taxon>
    </lineage>
</organism>